<sequence length="368" mass="37984">MGREEAFQVLERRHRRNRGLVPAPAVTVRRMGRRARGARGSAAPGQESAGCGRSGREHPAFGRDASPRRRGGSARRRTLLTAALATSALLASALPWATTALPQAAAAQQRTDEWIRVGTGSTGGVSGLAPASTGWVIAHDNKAAGQGRIALLSPAYAVTELTWPGTAPTDLESVGAVPGKPGRYVTCTSAGACYALTVKGTALKVTGHFSLPAGGHQNEAFTMTQAGGATVALWADRGTETSPATLYAAILHLAKGTFGAVTTARVAVPWPTTHVRPVSDAAIVDGRILVTSAADNGDNGPFDSAAYEVGTIGRKGARVTLTLHAPTELERFAGHKVEGIACTDDRTPALLGTDDEKLGGFVTQAAIC</sequence>
<evidence type="ECO:0000256" key="1">
    <source>
        <dbReference type="SAM" id="MobiDB-lite"/>
    </source>
</evidence>
<dbReference type="Proteomes" id="UP000035721">
    <property type="component" value="Unassembled WGS sequence"/>
</dbReference>
<feature type="region of interest" description="Disordered" evidence="1">
    <location>
        <begin position="30"/>
        <end position="75"/>
    </location>
</feature>
<proteinExistence type="predicted"/>
<evidence type="ECO:0000313" key="3">
    <source>
        <dbReference type="Proteomes" id="UP000035721"/>
    </source>
</evidence>
<evidence type="ECO:0000313" key="2">
    <source>
        <dbReference type="EMBL" id="CCH79539.1"/>
    </source>
</evidence>
<name>A0A077M5T8_9MICO</name>
<keyword evidence="3" id="KW-1185">Reference proteome</keyword>
<accession>A0A077M5T8</accession>
<gene>
    <name evidence="2" type="ORF">BN12_470009</name>
</gene>
<dbReference type="EMBL" id="CAJB01000378">
    <property type="protein sequence ID" value="CCH79539.1"/>
    <property type="molecule type" value="Genomic_DNA"/>
</dbReference>
<comment type="caution">
    <text evidence="2">The sequence shown here is derived from an EMBL/GenBank/DDBJ whole genome shotgun (WGS) entry which is preliminary data.</text>
</comment>
<protein>
    <submittedName>
        <fullName evidence="2">Uncharacterized protein</fullName>
    </submittedName>
</protein>
<organism evidence="2 3">
    <name type="scientific">Nostocoides japonicum T1-X7</name>
    <dbReference type="NCBI Taxonomy" id="1194083"/>
    <lineage>
        <taxon>Bacteria</taxon>
        <taxon>Bacillati</taxon>
        <taxon>Actinomycetota</taxon>
        <taxon>Actinomycetes</taxon>
        <taxon>Micrococcales</taxon>
        <taxon>Intrasporangiaceae</taxon>
        <taxon>Nostocoides</taxon>
    </lineage>
</organism>
<reference evidence="2 3" key="1">
    <citation type="journal article" date="2013" name="ISME J.">
        <title>A metabolic model for members of the genus Tetrasphaera involved in enhanced biological phosphorus removal.</title>
        <authorList>
            <person name="Kristiansen R."/>
            <person name="Nguyen H.T.T."/>
            <person name="Saunders A.M."/>
            <person name="Nielsen J.L."/>
            <person name="Wimmer R."/>
            <person name="Le V.Q."/>
            <person name="McIlroy S.J."/>
            <person name="Petrovski S."/>
            <person name="Seviour R.J."/>
            <person name="Calteau A."/>
            <person name="Nielsen K.L."/>
            <person name="Nielsen P.H."/>
        </authorList>
    </citation>
    <scope>NUCLEOTIDE SEQUENCE [LARGE SCALE GENOMIC DNA]</scope>
    <source>
        <strain evidence="2 3">T1-X7</strain>
    </source>
</reference>
<dbReference type="AlphaFoldDB" id="A0A077M5T8"/>
<feature type="compositionally biased region" description="Basic and acidic residues" evidence="1">
    <location>
        <begin position="54"/>
        <end position="67"/>
    </location>
</feature>